<dbReference type="OrthoDB" id="10431077at2759"/>
<comment type="caution">
    <text evidence="2">The sequence shown here is derived from an EMBL/GenBank/DDBJ whole genome shotgun (WGS) entry which is preliminary data.</text>
</comment>
<protein>
    <submittedName>
        <fullName evidence="2">Uncharacterized protein</fullName>
    </submittedName>
</protein>
<feature type="chain" id="PRO_5021301713" evidence="1">
    <location>
        <begin position="22"/>
        <end position="84"/>
    </location>
</feature>
<evidence type="ECO:0000313" key="2">
    <source>
        <dbReference type="EMBL" id="TID25417.1"/>
    </source>
</evidence>
<sequence length="84" mass="9263">MKFQLIAVVAALACLCTTVLAAPAHAGQDVQKATEKLPDWPSECFLLDQMCKDDSECCPNLYCRGATIYKDGGYWSGQCKREEL</sequence>
<evidence type="ECO:0000313" key="3">
    <source>
        <dbReference type="Proteomes" id="UP000298493"/>
    </source>
</evidence>
<gene>
    <name evidence="2" type="ORF">E6O75_ATG04622</name>
</gene>
<evidence type="ECO:0000256" key="1">
    <source>
        <dbReference type="SAM" id="SignalP"/>
    </source>
</evidence>
<organism evidence="2 3">
    <name type="scientific">Venturia nashicola</name>
    <dbReference type="NCBI Taxonomy" id="86259"/>
    <lineage>
        <taxon>Eukaryota</taxon>
        <taxon>Fungi</taxon>
        <taxon>Dikarya</taxon>
        <taxon>Ascomycota</taxon>
        <taxon>Pezizomycotina</taxon>
        <taxon>Dothideomycetes</taxon>
        <taxon>Pleosporomycetidae</taxon>
        <taxon>Venturiales</taxon>
        <taxon>Venturiaceae</taxon>
        <taxon>Venturia</taxon>
    </lineage>
</organism>
<dbReference type="Proteomes" id="UP000298493">
    <property type="component" value="Unassembled WGS sequence"/>
</dbReference>
<feature type="signal peptide" evidence="1">
    <location>
        <begin position="1"/>
        <end position="21"/>
    </location>
</feature>
<dbReference type="EMBL" id="SNSC02000004">
    <property type="protein sequence ID" value="TID25417.1"/>
    <property type="molecule type" value="Genomic_DNA"/>
</dbReference>
<keyword evidence="3" id="KW-1185">Reference proteome</keyword>
<name>A0A4Z1P8G1_9PEZI</name>
<reference evidence="2 3" key="1">
    <citation type="submission" date="2019-04" db="EMBL/GenBank/DDBJ databases">
        <title>High contiguity whole genome sequence and gene annotation resource for two Venturia nashicola isolates.</title>
        <authorList>
            <person name="Prokchorchik M."/>
            <person name="Won K."/>
            <person name="Lee Y."/>
            <person name="Choi E.D."/>
            <person name="Segonzac C."/>
            <person name="Sohn K.H."/>
        </authorList>
    </citation>
    <scope>NUCLEOTIDE SEQUENCE [LARGE SCALE GENOMIC DNA]</scope>
    <source>
        <strain evidence="2 3">PRI2</strain>
    </source>
</reference>
<dbReference type="AlphaFoldDB" id="A0A4Z1P8G1"/>
<keyword evidence="1" id="KW-0732">Signal</keyword>
<proteinExistence type="predicted"/>
<accession>A0A4Z1P8G1</accession>